<organism evidence="2 3">
    <name type="scientific">Lolium multiflorum</name>
    <name type="common">Italian ryegrass</name>
    <name type="synonym">Lolium perenne subsp. multiflorum</name>
    <dbReference type="NCBI Taxonomy" id="4521"/>
    <lineage>
        <taxon>Eukaryota</taxon>
        <taxon>Viridiplantae</taxon>
        <taxon>Streptophyta</taxon>
        <taxon>Embryophyta</taxon>
        <taxon>Tracheophyta</taxon>
        <taxon>Spermatophyta</taxon>
        <taxon>Magnoliopsida</taxon>
        <taxon>Liliopsida</taxon>
        <taxon>Poales</taxon>
        <taxon>Poaceae</taxon>
        <taxon>BOP clade</taxon>
        <taxon>Pooideae</taxon>
        <taxon>Poodae</taxon>
        <taxon>Poeae</taxon>
        <taxon>Poeae Chloroplast Group 2 (Poeae type)</taxon>
        <taxon>Loliodinae</taxon>
        <taxon>Loliinae</taxon>
        <taxon>Lolium</taxon>
    </lineage>
</organism>
<evidence type="ECO:0000313" key="2">
    <source>
        <dbReference type="EMBL" id="KAK1614099.1"/>
    </source>
</evidence>
<dbReference type="AlphaFoldDB" id="A0AAD8R6U8"/>
<dbReference type="PANTHER" id="PTHR31589">
    <property type="entry name" value="PROTEIN, PUTATIVE (DUF239)-RELATED-RELATED"/>
    <property type="match status" value="1"/>
</dbReference>
<dbReference type="Pfam" id="PF03080">
    <property type="entry name" value="Neprosin"/>
    <property type="match status" value="1"/>
</dbReference>
<reference evidence="2" key="1">
    <citation type="submission" date="2023-07" db="EMBL/GenBank/DDBJ databases">
        <title>A chromosome-level genome assembly of Lolium multiflorum.</title>
        <authorList>
            <person name="Chen Y."/>
            <person name="Copetti D."/>
            <person name="Kolliker R."/>
            <person name="Studer B."/>
        </authorList>
    </citation>
    <scope>NUCLEOTIDE SEQUENCE</scope>
    <source>
        <strain evidence="2">02402/16</strain>
        <tissue evidence="2">Leaf</tissue>
    </source>
</reference>
<evidence type="ECO:0000313" key="3">
    <source>
        <dbReference type="Proteomes" id="UP001231189"/>
    </source>
</evidence>
<dbReference type="PANTHER" id="PTHR31589:SF244">
    <property type="entry name" value="OS06G0670633 PROTEIN"/>
    <property type="match status" value="1"/>
</dbReference>
<proteinExistence type="predicted"/>
<dbReference type="Proteomes" id="UP001231189">
    <property type="component" value="Unassembled WGS sequence"/>
</dbReference>
<gene>
    <name evidence="2" type="ORF">QYE76_019616</name>
</gene>
<evidence type="ECO:0000259" key="1">
    <source>
        <dbReference type="PROSITE" id="PS52045"/>
    </source>
</evidence>
<accession>A0AAD8R6U8</accession>
<comment type="caution">
    <text evidence="2">The sequence shown here is derived from an EMBL/GenBank/DDBJ whole genome shotgun (WGS) entry which is preliminary data.</text>
</comment>
<name>A0AAD8R6U8_LOLMU</name>
<protein>
    <recommendedName>
        <fullName evidence="1">Neprosin PEP catalytic domain-containing protein</fullName>
    </recommendedName>
</protein>
<dbReference type="InterPro" id="IPR053168">
    <property type="entry name" value="Glutamic_endopeptidase"/>
</dbReference>
<dbReference type="EMBL" id="JAUUTY010000006">
    <property type="protein sequence ID" value="KAK1614099.1"/>
    <property type="molecule type" value="Genomic_DNA"/>
</dbReference>
<sequence>MSHDEISLAGYKAPGCFDLKCVGFLPVKYAPINPGDTLEGKSKISIKIFKSKDDGNWWLHFAHVGEKFAPLGYWPKDLFGGLADHANYVTWGGYTRSLVGDPSPPMGNGNWPGGDSASFQDVQYVDTDGNGHLPKPNDVHSRITDTGCYNKRRLNLLPLGLLFRLLEHDQAGCP</sequence>
<dbReference type="InterPro" id="IPR004314">
    <property type="entry name" value="Neprosin"/>
</dbReference>
<feature type="domain" description="Neprosin PEP catalytic" evidence="1">
    <location>
        <begin position="1"/>
        <end position="174"/>
    </location>
</feature>
<dbReference type="PROSITE" id="PS52045">
    <property type="entry name" value="NEPROSIN_PEP_CD"/>
    <property type="match status" value="1"/>
</dbReference>
<keyword evidence="3" id="KW-1185">Reference proteome</keyword>